<evidence type="ECO:0000313" key="1">
    <source>
        <dbReference type="EMBL" id="QSV46137.1"/>
    </source>
</evidence>
<dbReference type="Proteomes" id="UP000663651">
    <property type="component" value="Chromosome"/>
</dbReference>
<proteinExistence type="predicted"/>
<reference evidence="1 2" key="1">
    <citation type="submission" date="2021-03" db="EMBL/GenBank/DDBJ databases">
        <title>Geobacter metallireducens gen. nov. sp. nov., a microorganism capable of coupling the complete oxidation of organic compounds to the reduction of iron and other metals.</title>
        <authorList>
            <person name="Li Y."/>
        </authorList>
    </citation>
    <scope>NUCLEOTIDE SEQUENCE [LARGE SCALE GENOMIC DNA]</scope>
    <source>
        <strain evidence="1 2">Jerry-YX</strain>
    </source>
</reference>
<dbReference type="EMBL" id="CP071382">
    <property type="protein sequence ID" value="QSV46137.1"/>
    <property type="molecule type" value="Genomic_DNA"/>
</dbReference>
<sequence length="280" mass="31725">MSVMDEVGVVHLVRACNGVEPLRRFLDSYVRYPAGLPHELLFILKGFRRGVVPPEIAMLLDRVPHRTIAVADRGFDIEPYRAAALQLRQQYVCFFNSFSEILAEDWLEKLHRHAAGPGVGIAGATGSWESLLSTYESSCRERQTMLPHKRVLRGMELRRLRDAFPPFPNPHLRTNAFCIRRDLFIEAVGNLKIRDKMAAHRFESGRDGLSGRILSKGLSLLVVGRDGAGFTAEQWPQSLTFRFGKQENLLVADNRTRHYEMSGEGEKSLLRSHAWGMLAQ</sequence>
<evidence type="ECO:0000313" key="2">
    <source>
        <dbReference type="Proteomes" id="UP000663651"/>
    </source>
</evidence>
<dbReference type="RefSeq" id="WP_207163925.1">
    <property type="nucleotide sequence ID" value="NZ_CP071382.1"/>
</dbReference>
<gene>
    <name evidence="1" type="ORF">JZM60_02295</name>
</gene>
<keyword evidence="2" id="KW-1185">Reference proteome</keyword>
<organism evidence="1 2">
    <name type="scientific">Geobacter benzoatilyticus</name>
    <dbReference type="NCBI Taxonomy" id="2815309"/>
    <lineage>
        <taxon>Bacteria</taxon>
        <taxon>Pseudomonadati</taxon>
        <taxon>Thermodesulfobacteriota</taxon>
        <taxon>Desulfuromonadia</taxon>
        <taxon>Geobacterales</taxon>
        <taxon>Geobacteraceae</taxon>
        <taxon>Geobacter</taxon>
    </lineage>
</organism>
<accession>A0ABX7Q3X6</accession>
<protein>
    <submittedName>
        <fullName evidence="1">Uncharacterized protein</fullName>
    </submittedName>
</protein>
<name>A0ABX7Q3X6_9BACT</name>